<reference evidence="1" key="1">
    <citation type="submission" date="2022-11" db="EMBL/GenBank/DDBJ databases">
        <authorList>
            <person name="Hyden B.L."/>
            <person name="Feng K."/>
            <person name="Yates T."/>
            <person name="Jawdy S."/>
            <person name="Smart L.B."/>
            <person name="Muchero W."/>
        </authorList>
    </citation>
    <scope>NUCLEOTIDE SEQUENCE</scope>
    <source>
        <tissue evidence="1">Shoot tip</tissue>
    </source>
</reference>
<name>A0A9Q0SZF6_9ROSI</name>
<keyword evidence="2" id="KW-1185">Reference proteome</keyword>
<organism evidence="1 2">
    <name type="scientific">Salix koriyanagi</name>
    <dbReference type="NCBI Taxonomy" id="2511006"/>
    <lineage>
        <taxon>Eukaryota</taxon>
        <taxon>Viridiplantae</taxon>
        <taxon>Streptophyta</taxon>
        <taxon>Embryophyta</taxon>
        <taxon>Tracheophyta</taxon>
        <taxon>Spermatophyta</taxon>
        <taxon>Magnoliopsida</taxon>
        <taxon>eudicotyledons</taxon>
        <taxon>Gunneridae</taxon>
        <taxon>Pentapetalae</taxon>
        <taxon>rosids</taxon>
        <taxon>fabids</taxon>
        <taxon>Malpighiales</taxon>
        <taxon>Salicaceae</taxon>
        <taxon>Saliceae</taxon>
        <taxon>Salix</taxon>
    </lineage>
</organism>
<protein>
    <submittedName>
        <fullName evidence="1">Uncharacterized protein</fullName>
    </submittedName>
</protein>
<gene>
    <name evidence="1" type="ORF">OIU74_014505</name>
</gene>
<dbReference type="AlphaFoldDB" id="A0A9Q0SZF6"/>
<sequence>MEHIGVVWGLVPASQNVLGMENEEECFAATSYGDSLSRSVLFLEGNVLGICLPTREFNGEVRDVNADHRCWERPEGTEAAASLSAAPVKLDFRAISSKQLKEVPLTFIFLIY</sequence>
<evidence type="ECO:0000313" key="2">
    <source>
        <dbReference type="Proteomes" id="UP001151752"/>
    </source>
</evidence>
<dbReference type="Proteomes" id="UP001151752">
    <property type="component" value="Chromosome 3"/>
</dbReference>
<proteinExistence type="predicted"/>
<evidence type="ECO:0000313" key="1">
    <source>
        <dbReference type="EMBL" id="KAJ6695387.1"/>
    </source>
</evidence>
<accession>A0A9Q0SZF6</accession>
<comment type="caution">
    <text evidence="1">The sequence shown here is derived from an EMBL/GenBank/DDBJ whole genome shotgun (WGS) entry which is preliminary data.</text>
</comment>
<reference evidence="1" key="2">
    <citation type="journal article" date="2023" name="Int. J. Mol. Sci.">
        <title>De Novo Assembly and Annotation of 11 Diverse Shrub Willow (Salix) Genomes Reveals Novel Gene Organization in Sex-Linked Regions.</title>
        <authorList>
            <person name="Hyden B."/>
            <person name="Feng K."/>
            <person name="Yates T.B."/>
            <person name="Jawdy S."/>
            <person name="Cereghino C."/>
            <person name="Smart L.B."/>
            <person name="Muchero W."/>
        </authorList>
    </citation>
    <scope>NUCLEOTIDE SEQUENCE</scope>
    <source>
        <tissue evidence="1">Shoot tip</tissue>
    </source>
</reference>
<dbReference type="EMBL" id="JAPFFM010000017">
    <property type="protein sequence ID" value="KAJ6695387.1"/>
    <property type="molecule type" value="Genomic_DNA"/>
</dbReference>